<dbReference type="AlphaFoldDB" id="A0A5D0U472"/>
<accession>A0A5D0U472</accession>
<dbReference type="RefSeq" id="WP_148352445.1">
    <property type="nucleotide sequence ID" value="NZ_JBHSBF010000012.1"/>
</dbReference>
<organism evidence="1 2">
    <name type="scientific">Actinomadura syzygii</name>
    <dbReference type="NCBI Taxonomy" id="1427538"/>
    <lineage>
        <taxon>Bacteria</taxon>
        <taxon>Bacillati</taxon>
        <taxon>Actinomycetota</taxon>
        <taxon>Actinomycetes</taxon>
        <taxon>Streptosporangiales</taxon>
        <taxon>Thermomonosporaceae</taxon>
        <taxon>Actinomadura</taxon>
    </lineage>
</organism>
<keyword evidence="2" id="KW-1185">Reference proteome</keyword>
<name>A0A5D0U472_9ACTN</name>
<comment type="caution">
    <text evidence="1">The sequence shown here is derived from an EMBL/GenBank/DDBJ whole genome shotgun (WGS) entry which is preliminary data.</text>
</comment>
<dbReference type="Proteomes" id="UP000322634">
    <property type="component" value="Unassembled WGS sequence"/>
</dbReference>
<protein>
    <submittedName>
        <fullName evidence="1">Uncharacterized protein</fullName>
    </submittedName>
</protein>
<dbReference type="EMBL" id="VSFF01000009">
    <property type="protein sequence ID" value="TYC12505.1"/>
    <property type="molecule type" value="Genomic_DNA"/>
</dbReference>
<reference evidence="1 2" key="1">
    <citation type="submission" date="2019-08" db="EMBL/GenBank/DDBJ databases">
        <title>Actinomadura sp. nov. CYP1-5 isolated from mountain soil.</title>
        <authorList>
            <person name="Songsumanus A."/>
            <person name="Kuncharoen N."/>
            <person name="Kudo T."/>
            <person name="Yuki M."/>
            <person name="Igarashi Y."/>
            <person name="Tanasupawat S."/>
        </authorList>
    </citation>
    <scope>NUCLEOTIDE SEQUENCE [LARGE SCALE GENOMIC DNA]</scope>
    <source>
        <strain evidence="1 2">GKU157</strain>
    </source>
</reference>
<dbReference type="OrthoDB" id="3480317at2"/>
<proteinExistence type="predicted"/>
<evidence type="ECO:0000313" key="2">
    <source>
        <dbReference type="Proteomes" id="UP000322634"/>
    </source>
</evidence>
<gene>
    <name evidence="1" type="ORF">FXF65_25030</name>
</gene>
<sequence>MTAGRSGWTVFCVKEASDVLESMPTALKNEVIKFFCDFAFAAGTAIGSGDRPPGDALDDAGVAYRMVVGGTSLFFDYVVLADIQEFRITGMVWLG</sequence>
<evidence type="ECO:0000313" key="1">
    <source>
        <dbReference type="EMBL" id="TYC12505.1"/>
    </source>
</evidence>